<accession>A0ACC1H7S7</accession>
<proteinExistence type="predicted"/>
<protein>
    <submittedName>
        <fullName evidence="1">Uncharacterized protein</fullName>
    </submittedName>
</protein>
<reference evidence="1" key="1">
    <citation type="submission" date="2022-06" db="EMBL/GenBank/DDBJ databases">
        <title>Phylogenomic reconstructions and comparative analyses of Kickxellomycotina fungi.</title>
        <authorList>
            <person name="Reynolds N.K."/>
            <person name="Stajich J.E."/>
            <person name="Barry K."/>
            <person name="Grigoriev I.V."/>
            <person name="Crous P."/>
            <person name="Smith M.E."/>
        </authorList>
    </citation>
    <scope>NUCLEOTIDE SEQUENCE</scope>
    <source>
        <strain evidence="1">RSA 2271</strain>
    </source>
</reference>
<evidence type="ECO:0000313" key="2">
    <source>
        <dbReference type="Proteomes" id="UP001145114"/>
    </source>
</evidence>
<evidence type="ECO:0000313" key="1">
    <source>
        <dbReference type="EMBL" id="KAJ1670289.1"/>
    </source>
</evidence>
<dbReference type="Proteomes" id="UP001145114">
    <property type="component" value="Unassembled WGS sequence"/>
</dbReference>
<dbReference type="EMBL" id="JAMZIH010009351">
    <property type="protein sequence ID" value="KAJ1670289.1"/>
    <property type="molecule type" value="Genomic_DNA"/>
</dbReference>
<keyword evidence="2" id="KW-1185">Reference proteome</keyword>
<name>A0ACC1H7S7_9FUNG</name>
<gene>
    <name evidence="1" type="ORF">EV182_008305</name>
</gene>
<sequence>MSTTTTTTTSTASNTNTVATVTASDTPVTTNSLATSSNIASMAGEYMPRKRELTEYICIQNLLNGFAKPCVMDIKLGTRLYDDTASPEKRARMIKKSQETTTWSLGLYICGIKVYHQQ</sequence>
<comment type="caution">
    <text evidence="1">The sequence shown here is derived from an EMBL/GenBank/DDBJ whole genome shotgun (WGS) entry which is preliminary data.</text>
</comment>
<feature type="non-terminal residue" evidence="1">
    <location>
        <position position="118"/>
    </location>
</feature>
<organism evidence="1 2">
    <name type="scientific">Spiromyces aspiralis</name>
    <dbReference type="NCBI Taxonomy" id="68401"/>
    <lineage>
        <taxon>Eukaryota</taxon>
        <taxon>Fungi</taxon>
        <taxon>Fungi incertae sedis</taxon>
        <taxon>Zoopagomycota</taxon>
        <taxon>Kickxellomycotina</taxon>
        <taxon>Kickxellomycetes</taxon>
        <taxon>Kickxellales</taxon>
        <taxon>Kickxellaceae</taxon>
        <taxon>Spiromyces</taxon>
    </lineage>
</organism>